<evidence type="ECO:0000256" key="3">
    <source>
        <dbReference type="ARBA" id="ARBA00043088"/>
    </source>
</evidence>
<dbReference type="Proteomes" id="UP000275078">
    <property type="component" value="Unassembled WGS sequence"/>
</dbReference>
<evidence type="ECO:0000256" key="1">
    <source>
        <dbReference type="ARBA" id="ARBA00022857"/>
    </source>
</evidence>
<gene>
    <name evidence="6" type="ORF">BJ508DRAFT_418931</name>
</gene>
<dbReference type="InterPro" id="IPR020843">
    <property type="entry name" value="ER"/>
</dbReference>
<dbReference type="GO" id="GO:0070402">
    <property type="term" value="F:NADPH binding"/>
    <property type="evidence" value="ECO:0007669"/>
    <property type="project" value="TreeGrafter"/>
</dbReference>
<evidence type="ECO:0000259" key="5">
    <source>
        <dbReference type="SMART" id="SM00829"/>
    </source>
</evidence>
<dbReference type="InterPro" id="IPR013154">
    <property type="entry name" value="ADH-like_N"/>
</dbReference>
<dbReference type="STRING" id="1160509.A0A3N4HI42"/>
<dbReference type="Gene3D" id="3.40.50.720">
    <property type="entry name" value="NAD(P)-binding Rossmann-like Domain"/>
    <property type="match status" value="1"/>
</dbReference>
<dbReference type="InterPro" id="IPR011032">
    <property type="entry name" value="GroES-like_sf"/>
</dbReference>
<dbReference type="Pfam" id="PF08240">
    <property type="entry name" value="ADH_N"/>
    <property type="match status" value="1"/>
</dbReference>
<dbReference type="FunFam" id="3.40.50.720:FF:000053">
    <property type="entry name" value="Quinone oxidoreductase 1"/>
    <property type="match status" value="1"/>
</dbReference>
<accession>A0A3N4HI42</accession>
<protein>
    <recommendedName>
        <fullName evidence="4">Probable quinone oxidoreductase</fullName>
    </recommendedName>
    <alternativeName>
        <fullName evidence="3">NADPH:quinone reductase</fullName>
    </alternativeName>
</protein>
<dbReference type="PANTHER" id="PTHR48106">
    <property type="entry name" value="QUINONE OXIDOREDUCTASE PIG3-RELATED"/>
    <property type="match status" value="1"/>
</dbReference>
<dbReference type="EMBL" id="ML119814">
    <property type="protein sequence ID" value="RPA73635.1"/>
    <property type="molecule type" value="Genomic_DNA"/>
</dbReference>
<proteinExistence type="predicted"/>
<dbReference type="SUPFAM" id="SSF50129">
    <property type="entry name" value="GroES-like"/>
    <property type="match status" value="1"/>
</dbReference>
<dbReference type="InterPro" id="IPR013149">
    <property type="entry name" value="ADH-like_C"/>
</dbReference>
<evidence type="ECO:0000313" key="7">
    <source>
        <dbReference type="Proteomes" id="UP000275078"/>
    </source>
</evidence>
<evidence type="ECO:0000256" key="4">
    <source>
        <dbReference type="ARBA" id="ARBA00070796"/>
    </source>
</evidence>
<dbReference type="AlphaFoldDB" id="A0A3N4HI42"/>
<name>A0A3N4HI42_ASCIM</name>
<dbReference type="InterPro" id="IPR036291">
    <property type="entry name" value="NAD(P)-bd_dom_sf"/>
</dbReference>
<dbReference type="GO" id="GO:0005829">
    <property type="term" value="C:cytosol"/>
    <property type="evidence" value="ECO:0007669"/>
    <property type="project" value="TreeGrafter"/>
</dbReference>
<dbReference type="SUPFAM" id="SSF51735">
    <property type="entry name" value="NAD(P)-binding Rossmann-fold domains"/>
    <property type="match status" value="1"/>
</dbReference>
<dbReference type="Gene3D" id="3.90.180.10">
    <property type="entry name" value="Medium-chain alcohol dehydrogenases, catalytic domain"/>
    <property type="match status" value="1"/>
</dbReference>
<dbReference type="GO" id="GO:0008270">
    <property type="term" value="F:zinc ion binding"/>
    <property type="evidence" value="ECO:0007669"/>
    <property type="project" value="InterPro"/>
</dbReference>
<dbReference type="OrthoDB" id="48317at2759"/>
<sequence length="436" mass="47017">MARAVMFTRTFLSASSTNLTRKVTIGFTLVSRANERALGTTTTTLSRRLSTASAISTPGIRHLSPLCSTPPRLYNPTYIPTISSIPHQKRRLVTSTNTMSTPDLPKVQTAIKYNENGPPSVLHLSTTEPVPTPSPHQVLIKNTFAGLNYIDTYFRTGLYPTPSFPFIPGKEAEGHIISVGSSVPASYNLSPGDRVVYTTANGTYAQYTAADALHVYKVPAGIPEGHAAATLLQGLTAITLVRESADVKKGDWVLIHAAAGGVGVWLVQYLSQKVDARVIATASTQKKLDLAKSLGAEVVVNYVSDDYIKTVKAVTNGAGVRVVLDSVGAKTFDGALEVVARKGTVVSFGNSSGKVPPVEIARLAPKNVKLLRPQLFAYIATREEFETYADELFKWVLEGSVKVFIHKVYPIEEAELSHVDIESRGTVGKLLVKIPQ</sequence>
<dbReference type="PROSITE" id="PS01162">
    <property type="entry name" value="QOR_ZETA_CRYSTAL"/>
    <property type="match status" value="1"/>
</dbReference>
<organism evidence="6 7">
    <name type="scientific">Ascobolus immersus RN42</name>
    <dbReference type="NCBI Taxonomy" id="1160509"/>
    <lineage>
        <taxon>Eukaryota</taxon>
        <taxon>Fungi</taxon>
        <taxon>Dikarya</taxon>
        <taxon>Ascomycota</taxon>
        <taxon>Pezizomycotina</taxon>
        <taxon>Pezizomycetes</taxon>
        <taxon>Pezizales</taxon>
        <taxon>Ascobolaceae</taxon>
        <taxon>Ascobolus</taxon>
    </lineage>
</organism>
<keyword evidence="1" id="KW-0521">NADP</keyword>
<dbReference type="CDD" id="cd05286">
    <property type="entry name" value="QOR2"/>
    <property type="match status" value="1"/>
</dbReference>
<evidence type="ECO:0000256" key="2">
    <source>
        <dbReference type="ARBA" id="ARBA00023002"/>
    </source>
</evidence>
<dbReference type="InterPro" id="IPR002364">
    <property type="entry name" value="Quin_OxRdtase/zeta-crystal_CS"/>
</dbReference>
<dbReference type="GO" id="GO:0035925">
    <property type="term" value="F:mRNA 3'-UTR AU-rich region binding"/>
    <property type="evidence" value="ECO:0007669"/>
    <property type="project" value="TreeGrafter"/>
</dbReference>
<feature type="domain" description="Enoyl reductase (ER)" evidence="5">
    <location>
        <begin position="117"/>
        <end position="432"/>
    </location>
</feature>
<dbReference type="SMART" id="SM00829">
    <property type="entry name" value="PKS_ER"/>
    <property type="match status" value="1"/>
</dbReference>
<dbReference type="PANTHER" id="PTHR48106:SF13">
    <property type="entry name" value="QUINONE OXIDOREDUCTASE-RELATED"/>
    <property type="match status" value="1"/>
</dbReference>
<evidence type="ECO:0000313" key="6">
    <source>
        <dbReference type="EMBL" id="RPA73635.1"/>
    </source>
</evidence>
<keyword evidence="2" id="KW-0560">Oxidoreductase</keyword>
<dbReference type="Pfam" id="PF00107">
    <property type="entry name" value="ADH_zinc_N"/>
    <property type="match status" value="1"/>
</dbReference>
<keyword evidence="7" id="KW-1185">Reference proteome</keyword>
<dbReference type="GO" id="GO:0003960">
    <property type="term" value="F:quinone reductase (NADPH) activity"/>
    <property type="evidence" value="ECO:0007669"/>
    <property type="project" value="InterPro"/>
</dbReference>
<reference evidence="6 7" key="1">
    <citation type="journal article" date="2018" name="Nat. Ecol. Evol.">
        <title>Pezizomycetes genomes reveal the molecular basis of ectomycorrhizal truffle lifestyle.</title>
        <authorList>
            <person name="Murat C."/>
            <person name="Payen T."/>
            <person name="Noel B."/>
            <person name="Kuo A."/>
            <person name="Morin E."/>
            <person name="Chen J."/>
            <person name="Kohler A."/>
            <person name="Krizsan K."/>
            <person name="Balestrini R."/>
            <person name="Da Silva C."/>
            <person name="Montanini B."/>
            <person name="Hainaut M."/>
            <person name="Levati E."/>
            <person name="Barry K.W."/>
            <person name="Belfiori B."/>
            <person name="Cichocki N."/>
            <person name="Clum A."/>
            <person name="Dockter R.B."/>
            <person name="Fauchery L."/>
            <person name="Guy J."/>
            <person name="Iotti M."/>
            <person name="Le Tacon F."/>
            <person name="Lindquist E.A."/>
            <person name="Lipzen A."/>
            <person name="Malagnac F."/>
            <person name="Mello A."/>
            <person name="Molinier V."/>
            <person name="Miyauchi S."/>
            <person name="Poulain J."/>
            <person name="Riccioni C."/>
            <person name="Rubini A."/>
            <person name="Sitrit Y."/>
            <person name="Splivallo R."/>
            <person name="Traeger S."/>
            <person name="Wang M."/>
            <person name="Zifcakova L."/>
            <person name="Wipf D."/>
            <person name="Zambonelli A."/>
            <person name="Paolocci F."/>
            <person name="Nowrousian M."/>
            <person name="Ottonello S."/>
            <person name="Baldrian P."/>
            <person name="Spatafora J.W."/>
            <person name="Henrissat B."/>
            <person name="Nagy L.G."/>
            <person name="Aury J.M."/>
            <person name="Wincker P."/>
            <person name="Grigoriev I.V."/>
            <person name="Bonfante P."/>
            <person name="Martin F.M."/>
        </authorList>
    </citation>
    <scope>NUCLEOTIDE SEQUENCE [LARGE SCALE GENOMIC DNA]</scope>
    <source>
        <strain evidence="6 7">RN42</strain>
    </source>
</reference>
<dbReference type="InterPro" id="IPR047618">
    <property type="entry name" value="QOR-like"/>
</dbReference>